<protein>
    <submittedName>
        <fullName evidence="1">SFRICE_000380</fullName>
    </submittedName>
</protein>
<dbReference type="EMBL" id="ODYU01002556">
    <property type="protein sequence ID" value="SOQ40214.1"/>
    <property type="molecule type" value="Genomic_DNA"/>
</dbReference>
<dbReference type="AlphaFoldDB" id="A0A2H1VIZ0"/>
<gene>
    <name evidence="1" type="ORF">SFRICE_000380</name>
</gene>
<name>A0A2H1VIZ0_SPOFR</name>
<proteinExistence type="predicted"/>
<organism evidence="1">
    <name type="scientific">Spodoptera frugiperda</name>
    <name type="common">Fall armyworm</name>
    <dbReference type="NCBI Taxonomy" id="7108"/>
    <lineage>
        <taxon>Eukaryota</taxon>
        <taxon>Metazoa</taxon>
        <taxon>Ecdysozoa</taxon>
        <taxon>Arthropoda</taxon>
        <taxon>Hexapoda</taxon>
        <taxon>Insecta</taxon>
        <taxon>Pterygota</taxon>
        <taxon>Neoptera</taxon>
        <taxon>Endopterygota</taxon>
        <taxon>Lepidoptera</taxon>
        <taxon>Glossata</taxon>
        <taxon>Ditrysia</taxon>
        <taxon>Noctuoidea</taxon>
        <taxon>Noctuidae</taxon>
        <taxon>Amphipyrinae</taxon>
        <taxon>Spodoptera</taxon>
    </lineage>
</organism>
<reference evidence="1" key="1">
    <citation type="submission" date="2016-07" db="EMBL/GenBank/DDBJ databases">
        <authorList>
            <person name="Bretaudeau A."/>
        </authorList>
    </citation>
    <scope>NUCLEOTIDE SEQUENCE</scope>
    <source>
        <strain evidence="1">Rice</strain>
        <tissue evidence="1">Whole body</tissue>
    </source>
</reference>
<evidence type="ECO:0000313" key="1">
    <source>
        <dbReference type="EMBL" id="SOQ40214.1"/>
    </source>
</evidence>
<sequence length="168" mass="18945">MIEYTEIVLLGISNHTNYTNDQKIIKTTSCIAWIRVLIPKVAGSGWMRKAEDQAQWRAIGEAYVQQWTRIVAGQPADAQRLTGSIPARSNSLCDPQIVVSGLQTSIFATDDIFNINNSSQSSIKFNLDKMFYKFFIEGTFERQSKYNNINNVCLSVSPLVKLFARSKV</sequence>
<accession>A0A2H1VIZ0</accession>